<name>A0ABS8YRC1_9BACL</name>
<dbReference type="RefSeq" id="WP_233698956.1">
    <property type="nucleotide sequence ID" value="NZ_JAJNBZ010000037.1"/>
</dbReference>
<keyword evidence="2" id="KW-1185">Reference proteome</keyword>
<reference evidence="1 2" key="1">
    <citation type="submission" date="2021-11" db="EMBL/GenBank/DDBJ databases">
        <title>Draft genome sequence of Paenibacillus profundus YoMME, a new Gram-positive bacteria with exoelectrogenic properties.</title>
        <authorList>
            <person name="Hubenova Y."/>
            <person name="Hubenova E."/>
            <person name="Manasiev Y."/>
            <person name="Peykov S."/>
            <person name="Mitov M."/>
        </authorList>
    </citation>
    <scope>NUCLEOTIDE SEQUENCE [LARGE SCALE GENOMIC DNA]</scope>
    <source>
        <strain evidence="1 2">YoMME</strain>
    </source>
</reference>
<evidence type="ECO:0000313" key="2">
    <source>
        <dbReference type="Proteomes" id="UP001199916"/>
    </source>
</evidence>
<organism evidence="1 2">
    <name type="scientific">Paenibacillus profundus</name>
    <dbReference type="NCBI Taxonomy" id="1173085"/>
    <lineage>
        <taxon>Bacteria</taxon>
        <taxon>Bacillati</taxon>
        <taxon>Bacillota</taxon>
        <taxon>Bacilli</taxon>
        <taxon>Bacillales</taxon>
        <taxon>Paenibacillaceae</taxon>
        <taxon>Paenibacillus</taxon>
    </lineage>
</organism>
<dbReference type="Proteomes" id="UP001199916">
    <property type="component" value="Unassembled WGS sequence"/>
</dbReference>
<gene>
    <name evidence="1" type="ORF">LQV63_26980</name>
</gene>
<comment type="caution">
    <text evidence="1">The sequence shown here is derived from an EMBL/GenBank/DDBJ whole genome shotgun (WGS) entry which is preliminary data.</text>
</comment>
<sequence>MSMAEVYKKIRRGETFKTISDLDFARLNIKNPVELAANSPVMQQVIAKQWNRIQTTGSKEANKTRQ</sequence>
<accession>A0ABS8YRC1</accession>
<protein>
    <submittedName>
        <fullName evidence="1">Uncharacterized protein</fullName>
    </submittedName>
</protein>
<evidence type="ECO:0000313" key="1">
    <source>
        <dbReference type="EMBL" id="MCE5172911.1"/>
    </source>
</evidence>
<dbReference type="EMBL" id="JAJNBZ010000037">
    <property type="protein sequence ID" value="MCE5172911.1"/>
    <property type="molecule type" value="Genomic_DNA"/>
</dbReference>
<proteinExistence type="predicted"/>